<protein>
    <submittedName>
        <fullName evidence="1">Uncharacterized protein</fullName>
    </submittedName>
</protein>
<dbReference type="EMBL" id="JACAZF010000010">
    <property type="protein sequence ID" value="KAF7293659.1"/>
    <property type="molecule type" value="Genomic_DNA"/>
</dbReference>
<sequence length="357" mass="40567">MATRCLGSASDGELLSQLLQHRRRLVQMVLDMSQDAAYNIPEFPLVDMHGTLSDLTDLEELETRTVIREDSQPRPAKRPKIVEHLPSSPADILAFCQNGLEILSNFIRPASDKETHVARSDSELVKLVIALRTVSRTKQRSLLWLPHLKTSHLLLALHEFARPGNLIESVHPSVENSFRDHAWRSLINLLLHNLLSFDPQYDPEPEYPPVQVPIVKFTPVDGFNMLRCLSDHPNALPWVSNPMAVFFLVSESNFQRDWTEWLGPTLTSLGFLIEPGWKVSDIYRTTTQIPQLRNLANLYKATFHPKLEQILRLDILYRLQKKGLNAQIFRTEQEGVVPCVGDDQIGNAAFEMSISLG</sequence>
<gene>
    <name evidence="1" type="ORF">MIND_01145900</name>
</gene>
<dbReference type="Proteomes" id="UP000636479">
    <property type="component" value="Unassembled WGS sequence"/>
</dbReference>
<dbReference type="OrthoDB" id="3053003at2759"/>
<proteinExistence type="predicted"/>
<evidence type="ECO:0000313" key="2">
    <source>
        <dbReference type="Proteomes" id="UP000636479"/>
    </source>
</evidence>
<reference evidence="1" key="1">
    <citation type="submission" date="2020-05" db="EMBL/GenBank/DDBJ databases">
        <title>Mycena genomes resolve the evolution of fungal bioluminescence.</title>
        <authorList>
            <person name="Tsai I.J."/>
        </authorList>
    </citation>
    <scope>NUCLEOTIDE SEQUENCE</scope>
    <source>
        <strain evidence="1">171206Taipei</strain>
    </source>
</reference>
<keyword evidence="2" id="KW-1185">Reference proteome</keyword>
<accession>A0A8H6S695</accession>
<dbReference type="AlphaFoldDB" id="A0A8H6S695"/>
<name>A0A8H6S695_9AGAR</name>
<dbReference type="RefSeq" id="XP_037215822.1">
    <property type="nucleotide sequence ID" value="XM_037367990.1"/>
</dbReference>
<comment type="caution">
    <text evidence="1">The sequence shown here is derived from an EMBL/GenBank/DDBJ whole genome shotgun (WGS) entry which is preliminary data.</text>
</comment>
<organism evidence="1 2">
    <name type="scientific">Mycena indigotica</name>
    <dbReference type="NCBI Taxonomy" id="2126181"/>
    <lineage>
        <taxon>Eukaryota</taxon>
        <taxon>Fungi</taxon>
        <taxon>Dikarya</taxon>
        <taxon>Basidiomycota</taxon>
        <taxon>Agaricomycotina</taxon>
        <taxon>Agaricomycetes</taxon>
        <taxon>Agaricomycetidae</taxon>
        <taxon>Agaricales</taxon>
        <taxon>Marasmiineae</taxon>
        <taxon>Mycenaceae</taxon>
        <taxon>Mycena</taxon>
    </lineage>
</organism>
<evidence type="ECO:0000313" key="1">
    <source>
        <dbReference type="EMBL" id="KAF7293659.1"/>
    </source>
</evidence>
<dbReference type="GeneID" id="59350506"/>